<organismHost>
    <name type="scientific">Ornithodoros moubata</name>
    <name type="common">Soft tick</name>
    <name type="synonym">Argasid tick</name>
    <dbReference type="NCBI Taxonomy" id="6938"/>
</organismHost>
<dbReference type="EMBL" id="MN641876">
    <property type="protein sequence ID" value="QII88716.1"/>
    <property type="molecule type" value="Genomic_DNA"/>
</dbReference>
<organismHost>
    <name type="scientific">Ornithodoros</name>
    <name type="common">relapsing fever ticks</name>
    <dbReference type="NCBI Taxonomy" id="6937"/>
</organismHost>
<name>A0A6G7KTJ9_ASF</name>
<evidence type="ECO:0000313" key="3">
    <source>
        <dbReference type="EMBL" id="QII88716.1"/>
    </source>
</evidence>
<protein>
    <submittedName>
        <fullName evidence="3">p505_4R</fullName>
    </submittedName>
</protein>
<accession>A0A6G7KTJ9</accession>
<keyword evidence="2" id="KW-0472">Membrane</keyword>
<organismHost>
    <name type="scientific">Phacochoerus africanus</name>
    <name type="common">Warthog</name>
    <dbReference type="NCBI Taxonomy" id="41426"/>
</organismHost>
<keyword evidence="2" id="KW-0812">Transmembrane</keyword>
<sequence>MFSLQDICRKHLFQLPVAFVVYILQALRLYWEKHGSLQRIRKDAVFVQRNLIISTNVALRIAASEGNERVLYLLLSWEGNFHYVFIRALQGIRYDLFHMYGTQITDYHMFLSSIQNANTFAKCHVLSNCVMWCLIHNAIQYIMLSILQKHRNFLSEELENQEFFATACVEQKYVILLWIRQTLLLHVPKFIFVTAFKMVHFSLLSIRYTLLFVITMDIQDVLTSLLSEHLEKAAAMGQLYFMLQTLQHGGDVYFEVLSTAVENVHTKILHYFIRRQQCLSRADIANLLLSAISNCASKKTLYLLLSYLYYSIQNITAKILQHVIQGGVYTIILLLQKKKIYLLEPVLSGFIHQYYTYCFIQNFIRVFAIRPERLFTMAARKGILYMFIEFLIAKYVHTDVLGTIFILLKNLLCTMQHTKGKETLFILIHTIYQDIHLETTEKFILLQFYVMHVATIQFLSMCKDCFILAGFIPFVLQCLDIAITKNHPIMLQNIQILSKYVLNLFF</sequence>
<organism evidence="3">
    <name type="scientific">African swine fever virus</name>
    <name type="common">ASFV</name>
    <dbReference type="NCBI Taxonomy" id="10497"/>
    <lineage>
        <taxon>Viruses</taxon>
        <taxon>Varidnaviria</taxon>
        <taxon>Bamfordvirae</taxon>
        <taxon>Nucleocytoviricota</taxon>
        <taxon>Pokkesviricetes</taxon>
        <taxon>Asfuvirales</taxon>
        <taxon>Asfarviridae</taxon>
        <taxon>Asfivirus</taxon>
        <taxon>Asfivirus haemorrhagiae</taxon>
    </lineage>
</organism>
<organismHost>
    <name type="scientific">Potamochoerus larvatus</name>
    <name type="common">Bushpig</name>
    <dbReference type="NCBI Taxonomy" id="273792"/>
</organismHost>
<comment type="similarity">
    <text evidence="1">Belongs to the asfivirus MGF 505 family.</text>
</comment>
<dbReference type="InterPro" id="IPR004858">
    <property type="entry name" value="MGF_505"/>
</dbReference>
<dbReference type="Pfam" id="PF03158">
    <property type="entry name" value="DUF249"/>
    <property type="match status" value="1"/>
</dbReference>
<evidence type="ECO:0000256" key="1">
    <source>
        <dbReference type="ARBA" id="ARBA00005608"/>
    </source>
</evidence>
<keyword evidence="2" id="KW-1133">Transmembrane helix</keyword>
<gene>
    <name evidence="3" type="primary">505_4R</name>
</gene>
<organismHost>
    <name type="scientific">Sus scrofa</name>
    <name type="common">Pig</name>
    <dbReference type="NCBI Taxonomy" id="9823"/>
</organismHost>
<evidence type="ECO:0000256" key="2">
    <source>
        <dbReference type="SAM" id="Phobius"/>
    </source>
</evidence>
<reference evidence="3" key="1">
    <citation type="submission" date="2019-11" db="EMBL/GenBank/DDBJ databases">
        <authorList>
            <person name="Ndlovu S.S."/>
            <person name="Carulei O."/>
        </authorList>
    </citation>
    <scope>NUCLEOTIDE SEQUENCE [LARGE SCALE GENOMIC DNA]</scope>
    <source>
        <strain evidence="3">RSA_W1_1999</strain>
    </source>
</reference>
<feature type="transmembrane region" description="Helical" evidence="2">
    <location>
        <begin position="12"/>
        <end position="31"/>
    </location>
</feature>
<proteinExistence type="inferred from homology"/>
<organismHost>
    <name type="scientific">Phacochoerus aethiopicus</name>
    <name type="common">Warthog</name>
    <dbReference type="NCBI Taxonomy" id="85517"/>
</organismHost>